<dbReference type="GeneID" id="93122192"/>
<accession>A0A2A7TZ13</accession>
<sequence>MRDVILFLGLLCGGILPVYADSTVMQQQQQMIQQQQQQFQQQRNTFNQQSLRNTQTQILRDSQAQRIQQLNQDMQRNDPLWQSQQGLTPTTPSPTRLP</sequence>
<feature type="compositionally biased region" description="Polar residues" evidence="1">
    <location>
        <begin position="68"/>
        <end position="86"/>
    </location>
</feature>
<dbReference type="AlphaFoldDB" id="A0A2A7TZ13"/>
<dbReference type="EMBL" id="PDDV01000013">
    <property type="protein sequence ID" value="PEH71355.1"/>
    <property type="molecule type" value="Genomic_DNA"/>
</dbReference>
<evidence type="ECO:0008006" key="4">
    <source>
        <dbReference type="Google" id="ProtNLM"/>
    </source>
</evidence>
<protein>
    <recommendedName>
        <fullName evidence="4">DUF2756 domain-containing protein</fullName>
    </recommendedName>
</protein>
<proteinExistence type="predicted"/>
<evidence type="ECO:0000313" key="3">
    <source>
        <dbReference type="Proteomes" id="UP000219788"/>
    </source>
</evidence>
<name>A0A2A7TZ13_EDWTA</name>
<dbReference type="OrthoDB" id="9995390at2"/>
<dbReference type="RefSeq" id="WP_005290582.1">
    <property type="nucleotide sequence ID" value="NZ_CABKPF010000079.1"/>
</dbReference>
<organism evidence="2 3">
    <name type="scientific">Edwardsiella tarda</name>
    <dbReference type="NCBI Taxonomy" id="636"/>
    <lineage>
        <taxon>Bacteria</taxon>
        <taxon>Pseudomonadati</taxon>
        <taxon>Pseudomonadota</taxon>
        <taxon>Gammaproteobacteria</taxon>
        <taxon>Enterobacterales</taxon>
        <taxon>Hafniaceae</taxon>
        <taxon>Edwardsiella</taxon>
    </lineage>
</organism>
<gene>
    <name evidence="2" type="ORF">CRM76_05055</name>
</gene>
<reference evidence="3" key="1">
    <citation type="submission" date="2017-09" db="EMBL/GenBank/DDBJ databases">
        <title>FDA dAtabase for Regulatory Grade micrObial Sequences (FDA-ARGOS): Supporting development and validation of Infectious Disease Dx tests.</title>
        <authorList>
            <person name="Goldberg B."/>
            <person name="Campos J."/>
            <person name="Tallon L."/>
            <person name="Sadzewicz L."/>
            <person name="Ott S."/>
            <person name="Zhao X."/>
            <person name="Nagaraj S."/>
            <person name="Vavikolanu K."/>
            <person name="Aluvathingal J."/>
            <person name="Nadendla S."/>
            <person name="Geyer C."/>
            <person name="Sichtig H."/>
        </authorList>
    </citation>
    <scope>NUCLEOTIDE SEQUENCE [LARGE SCALE GENOMIC DNA]</scope>
    <source>
        <strain evidence="3">FDAARGOS_370</strain>
    </source>
</reference>
<evidence type="ECO:0000256" key="1">
    <source>
        <dbReference type="SAM" id="MobiDB-lite"/>
    </source>
</evidence>
<dbReference type="Proteomes" id="UP000219788">
    <property type="component" value="Unassembled WGS sequence"/>
</dbReference>
<comment type="caution">
    <text evidence="2">The sequence shown here is derived from an EMBL/GenBank/DDBJ whole genome shotgun (WGS) entry which is preliminary data.</text>
</comment>
<evidence type="ECO:0000313" key="2">
    <source>
        <dbReference type="EMBL" id="PEH71355.1"/>
    </source>
</evidence>
<feature type="region of interest" description="Disordered" evidence="1">
    <location>
        <begin position="68"/>
        <end position="98"/>
    </location>
</feature>